<sequence length="70" mass="7443">MKIPAVPPVGFVLAYEYLWSSQAAAREDGMKTYPAAIILSRDIGAATPVAYVVGISHKAPTEGERAIEVP</sequence>
<proteinExistence type="predicted"/>
<keyword evidence="2" id="KW-1185">Reference proteome</keyword>
<dbReference type="EMBL" id="LAJE02000219">
    <property type="protein sequence ID" value="OEO30292.1"/>
    <property type="molecule type" value="Genomic_DNA"/>
</dbReference>
<accession>A0A1E5XNW1</accession>
<dbReference type="AlphaFoldDB" id="A0A1E5XNW1"/>
<dbReference type="Proteomes" id="UP000095463">
    <property type="component" value="Unassembled WGS sequence"/>
</dbReference>
<evidence type="ECO:0000313" key="2">
    <source>
        <dbReference type="Proteomes" id="UP000095463"/>
    </source>
</evidence>
<evidence type="ECO:0000313" key="1">
    <source>
        <dbReference type="EMBL" id="OEO30292.1"/>
    </source>
</evidence>
<comment type="caution">
    <text evidence="1">The sequence shown here is derived from an EMBL/GenBank/DDBJ whole genome shotgun (WGS) entry which is preliminary data.</text>
</comment>
<name>A0A1E5XNW1_9HYPH</name>
<organism evidence="1 2">
    <name type="scientific">Devosia insulae DS-56</name>
    <dbReference type="NCBI Taxonomy" id="1116389"/>
    <lineage>
        <taxon>Bacteria</taxon>
        <taxon>Pseudomonadati</taxon>
        <taxon>Pseudomonadota</taxon>
        <taxon>Alphaproteobacteria</taxon>
        <taxon>Hyphomicrobiales</taxon>
        <taxon>Devosiaceae</taxon>
        <taxon>Devosia</taxon>
    </lineage>
</organism>
<reference evidence="1 2" key="1">
    <citation type="journal article" date="2015" name="Genome Announc.">
        <title>Genome Assemblies of Three Soil-Associated Devosia species: D. insulae, D. limi, and D. soli.</title>
        <authorList>
            <person name="Hassan Y.I."/>
            <person name="Lepp D."/>
            <person name="Zhou T."/>
        </authorList>
    </citation>
    <scope>NUCLEOTIDE SEQUENCE [LARGE SCALE GENOMIC DNA]</scope>
    <source>
        <strain evidence="1 2">DS-56</strain>
    </source>
</reference>
<protein>
    <submittedName>
        <fullName evidence="1">Uncharacterized protein</fullName>
    </submittedName>
</protein>
<gene>
    <name evidence="1" type="ORF">VW23_022120</name>
</gene>
<dbReference type="RefSeq" id="WP_069910499.1">
    <property type="nucleotide sequence ID" value="NZ_LAJE02000219.1"/>
</dbReference>
<dbReference type="OrthoDB" id="7432864at2"/>